<keyword evidence="6 8" id="KW-0720">Serine protease</keyword>
<evidence type="ECO:0000256" key="4">
    <source>
        <dbReference type="ARBA" id="ARBA00022737"/>
    </source>
</evidence>
<feature type="domain" description="P/Homo B" evidence="10">
    <location>
        <begin position="1549"/>
        <end position="1693"/>
    </location>
</feature>
<dbReference type="Pfam" id="PF00082">
    <property type="entry name" value="Peptidase_S8"/>
    <property type="match status" value="1"/>
</dbReference>
<dbReference type="PROSITE" id="PS51892">
    <property type="entry name" value="SUBTILASE"/>
    <property type="match status" value="1"/>
</dbReference>
<evidence type="ECO:0000259" key="10">
    <source>
        <dbReference type="PROSITE" id="PS51829"/>
    </source>
</evidence>
<accession>A0A926VB56</accession>
<evidence type="ECO:0000313" key="11">
    <source>
        <dbReference type="EMBL" id="MBD2180587.1"/>
    </source>
</evidence>
<gene>
    <name evidence="11" type="ORF">H6G03_05630</name>
</gene>
<evidence type="ECO:0000256" key="5">
    <source>
        <dbReference type="ARBA" id="ARBA00022801"/>
    </source>
</evidence>
<dbReference type="PANTHER" id="PTHR42884:SF14">
    <property type="entry name" value="NEUROENDOCRINE CONVERTASE 1"/>
    <property type="match status" value="1"/>
</dbReference>
<dbReference type="GO" id="GO:0016020">
    <property type="term" value="C:membrane"/>
    <property type="evidence" value="ECO:0007669"/>
    <property type="project" value="InterPro"/>
</dbReference>
<protein>
    <submittedName>
        <fullName evidence="11">S8 family serine peptidase</fullName>
    </submittedName>
</protein>
<feature type="active site" description="Charge relay system" evidence="8">
    <location>
        <position position="1055"/>
    </location>
</feature>
<sequence>MSAFDLGLLNTSYNATDALSVAYPSDRYNFTLGDTQSLKLSLTGISAAVDWQLNDSQGTNLHSGSISPASVGAINLDNLPSGGYSLELSQTSGDTNYTLNIDPLTKLNIESGFFTVGQTGQVGVDYLIDGGGYQGELAIFSLTGMEAFAPGSDLFIKEVARRSLSNSPEGYIAIQDATEGAKFSPTFPWGDNQNSGEYKNIKTFTMKPGEKFGLMLVPNGTVQEVFDRPNIGGAKRPLFSLVTANPNEAFHVGQIADVTGDGKTFVMEDKRVDAGSDKDYNDLVFRVTGASGKAVKLDDVIAPDKDWRNTKTAEDLKDYINTPPQFLQFNTNSVYQPGESVNLIDAKVFDENGDLDKVELYWLKDGTEIKHDTIAQFTVNEDWATFNYFWTPTTPGNYQVKAIAYDKYGYNHPQESHHSNEFIKDIRVNSPPEQLQFRIDRNLYNAGEQISITDAKVYDADGFSDLSKVQFWLKKDNGEWSASNPIANFSDLQQNWGAFNYDLPKEVGNYQLKAVAYDKTNAVSNEVIQSFSVLQKPDVLPPVINTPPESLQFNLLPSYTIGQPVSINDAKVFDNNGENDLQKVTLELFKNNISFDLQTVNIVDDNNGADGWGTFNYSWSNLLEGNYQLKAIAYDRSGLDAQASQIFSVVGQPPVSIINSPPERLQLNLLPSYTSEQTITFPNAKVYDENGESDLDKISLELYKDNVKLGNYTVGIVDNGIIGDNWGTFNISFNKLEVGNYQIKAIAYDKSGATDTETTHFTIDLPPNKPPESLNFSILPLYTTNEKISFRGGKVSDPDGASDIANVYFWLGTLDGKGFGVGDVKQSLRADRSDRARFDFSVDLKSKNLAPGRYQLWAIAQDKAGNYSTPDVEYFSVITDPGGSGLSDSVRLAIADSTNLENYTPEALAKTREWVVWTTPDKYSPSLAQQIGAYDQGNTGYIPNTYIWDFPDNITPEEVVRRLNSLPGVELFYPLAPLQPELLSEPKNEPLVKNPPNFVPTDPNNVNTLNSYQWYLRTGVNPSADGNITAAWDVSVPGKPSETVRGRNVVIGVVDDALEYTHPDLKDRYRADLSRDFNQTIGLDDILYPYLDRPLYKPIVDIFGNIVSWQRVNWDYSYDTNPDPTYSAILREKFTNWQKIINDYMKTNPIPLDVPLTGVLTDVNVLLDVTHPSIKELDGFLFRPEELKFNPMIGDRSTTNPRGRGGEDDFKNYPVELFKLLNKVGGNFYDTIFDDSSVKPITEGLPSFNERFKPTGTLADFNNKWVGGTWNLNIHDYYKGNEGYVNNWGLELQTYNPHGTAVAGIAAASGDNGIGVSGVAPLASLAGLRLIADEITDKQIADALSYKNQDIDIYNNSWKLVKPFAGPLNLSMMEESVKQGRNGFGSIYVFAGGNDRQSGGNVNYNPLANSRYAIAVGAIDYKGEQNRYSYSEPGASLLVSAYSSGSGAGITTTDLVGEKGYSANDYTSIFGGTSAAAPLVSGVIALMLEANPNLTWRDVQDALVKTAKQNDPNELDWKTNGAGYHINHKYGFGAIDAKAAVEYVSSPNWKPLAEETVISSDLENVADSDIPDGDWQSGTFSTTEIDEDITVEKVEVQLNAIHQDWGDLKVVLTSPDGKTESVLTEPTPTPASNSNSIYQGIKPKSNWWTFTSVRHWGESSKGEWKLQVFDGKGNQVQGDWNSWKLNIYGTKPIVTMMATDASATEGGDPGQFIVTRTGNTKNPLTVNYTVAGTATNGTDYNNISSSVVIPAGASSVPIPIITAGKDDAVYEGDETVILSLNADAAYNAGTVNSGTVVITDNDSVPVPNVVTNTNDSGPGSLRAAIEFANANLGKDTIRFNIPTTDTGYNPVTGAFTIRPTSALPTITDPVVIDGTTQRGFADKPIIELDGSSAGTNLISVAGISITAGNSIVRGLIINRFNSSGIVLQTKGNNIIEGNFIGTDVTGTQPLGNSSGVSILSGSSNLIGGATTKARNIISGNGFGITMAGTTSNIIQGNYIGTDINITNTDALGNGRGIWIRDDSANNIIGGTARGEGNTIAFNNIGIDLSNADLRSINNAILSNSIFSSGSKGISLEEEYPDRANDIGDTDIGPNNYQNYPVLISAFSNDNSTTIEGMLNSTPETTFRLEFFSNSNPSPVFMFRTLLTPLGYGEGEKFLGFQNVTTDSSGNASFTVELPTSVPISQFISATATDSNNNTSEFSKNIGLKVISPGKTDRVSIASDSAQANNNNYGSLISADGRYITFSSEASNLVAGDTNGARDIFVRDRQTGQTTRISVATNGTQANGDSDYRPTISADGRYVIFGSSASNLVVGDTNGAQDIFVHDRQTGQTTRVNLNVDGTQRENGSHTPSISADGRYVTYNSSVLVTWIENGETNISSVTYLFVYDRQTGQTKQLSTIDGSLNNSSSSMSADGRYIAFTSSADNLVPGDTNGYSDVFVYDQETQKTTRVSVASSSGAQSNSNSAQPSISADGRYVAFTSSATNLVSGGDTNLFKNDIFIHDLVSGQTMRASVASNGTQGNDYSSYPVISSNGRYVAFRSNAANLVDGDTNGVADIFVKDLITGQTRRISVASDGTQANNASDSVSLSADGRYAAFYSLATNLVPGDTNNSIDIFVNERL</sequence>
<dbReference type="Pfam" id="PF03160">
    <property type="entry name" value="Calx-beta"/>
    <property type="match status" value="1"/>
</dbReference>
<evidence type="ECO:0000256" key="9">
    <source>
        <dbReference type="SAM" id="MobiDB-lite"/>
    </source>
</evidence>
<feature type="active site" description="Charge relay system" evidence="8">
    <location>
        <position position="1298"/>
    </location>
</feature>
<dbReference type="Gene3D" id="2.60.40.2030">
    <property type="match status" value="1"/>
</dbReference>
<dbReference type="Proteomes" id="UP000641646">
    <property type="component" value="Unassembled WGS sequence"/>
</dbReference>
<evidence type="ECO:0000256" key="6">
    <source>
        <dbReference type="ARBA" id="ARBA00022825"/>
    </source>
</evidence>
<dbReference type="SMART" id="SM00237">
    <property type="entry name" value="Calx_beta"/>
    <property type="match status" value="1"/>
</dbReference>
<dbReference type="SUPFAM" id="SSF52743">
    <property type="entry name" value="Subtilisin-like"/>
    <property type="match status" value="1"/>
</dbReference>
<dbReference type="InterPro" id="IPR015500">
    <property type="entry name" value="Peptidase_S8_subtilisin-rel"/>
</dbReference>
<keyword evidence="3" id="KW-0732">Signal</keyword>
<dbReference type="Gene3D" id="2.60.40.10">
    <property type="entry name" value="Immunoglobulins"/>
    <property type="match status" value="2"/>
</dbReference>
<dbReference type="PROSITE" id="PS00137">
    <property type="entry name" value="SUBTILASE_HIS"/>
    <property type="match status" value="1"/>
</dbReference>
<dbReference type="GO" id="GO:0007154">
    <property type="term" value="P:cell communication"/>
    <property type="evidence" value="ECO:0007669"/>
    <property type="project" value="InterPro"/>
</dbReference>
<dbReference type="InterPro" id="IPR034182">
    <property type="entry name" value="Kexin/furin"/>
</dbReference>
<dbReference type="InterPro" id="IPR036852">
    <property type="entry name" value="Peptidase_S8/S53_dom_sf"/>
</dbReference>
<dbReference type="CDD" id="cd04059">
    <property type="entry name" value="Peptidases_S8_Protein_convertases_Kexins_Furin-like"/>
    <property type="match status" value="1"/>
</dbReference>
<organism evidence="11 12">
    <name type="scientific">Aerosakkonema funiforme FACHB-1375</name>
    <dbReference type="NCBI Taxonomy" id="2949571"/>
    <lineage>
        <taxon>Bacteria</taxon>
        <taxon>Bacillati</taxon>
        <taxon>Cyanobacteriota</taxon>
        <taxon>Cyanophyceae</taxon>
        <taxon>Oscillatoriophycideae</taxon>
        <taxon>Aerosakkonematales</taxon>
        <taxon>Aerosakkonemataceae</taxon>
        <taxon>Aerosakkonema</taxon>
    </lineage>
</organism>
<dbReference type="InterPro" id="IPR003644">
    <property type="entry name" value="Calx_beta"/>
</dbReference>
<comment type="caution">
    <text evidence="11">The sequence shown here is derived from an EMBL/GenBank/DDBJ whole genome shotgun (WGS) entry which is preliminary data.</text>
</comment>
<dbReference type="PROSITE" id="PS51829">
    <property type="entry name" value="P_HOMO_B"/>
    <property type="match status" value="1"/>
</dbReference>
<evidence type="ECO:0000256" key="3">
    <source>
        <dbReference type="ARBA" id="ARBA00022729"/>
    </source>
</evidence>
<keyword evidence="7" id="KW-0106">Calcium</keyword>
<dbReference type="GO" id="GO:0016485">
    <property type="term" value="P:protein processing"/>
    <property type="evidence" value="ECO:0007669"/>
    <property type="project" value="TreeGrafter"/>
</dbReference>
<dbReference type="InterPro" id="IPR008979">
    <property type="entry name" value="Galactose-bd-like_sf"/>
</dbReference>
<dbReference type="Pfam" id="PF01483">
    <property type="entry name" value="P_proprotein"/>
    <property type="match status" value="1"/>
</dbReference>
<keyword evidence="12" id="KW-1185">Reference proteome</keyword>
<dbReference type="Gene3D" id="2.120.10.60">
    <property type="entry name" value="Tricorn protease N-terminal domain"/>
    <property type="match status" value="1"/>
</dbReference>
<dbReference type="EMBL" id="JACJPW010000010">
    <property type="protein sequence ID" value="MBD2180587.1"/>
    <property type="molecule type" value="Genomic_DNA"/>
</dbReference>
<feature type="compositionally biased region" description="Polar residues" evidence="9">
    <location>
        <begin position="1621"/>
        <end position="1638"/>
    </location>
</feature>
<keyword evidence="5 8" id="KW-0378">Hydrolase</keyword>
<dbReference type="InterPro" id="IPR038081">
    <property type="entry name" value="CalX-like_sf"/>
</dbReference>
<feature type="active site" description="Charge relay system" evidence="8">
    <location>
        <position position="1474"/>
    </location>
</feature>
<dbReference type="Gene3D" id="3.40.50.200">
    <property type="entry name" value="Peptidase S8/S53 domain"/>
    <property type="match status" value="2"/>
</dbReference>
<dbReference type="InterPro" id="IPR002884">
    <property type="entry name" value="P_dom"/>
</dbReference>
<dbReference type="GO" id="GO:0005737">
    <property type="term" value="C:cytoplasm"/>
    <property type="evidence" value="ECO:0007669"/>
    <property type="project" value="UniProtKB-ARBA"/>
</dbReference>
<dbReference type="InterPro" id="IPR023828">
    <property type="entry name" value="Peptidase_S8_Ser-AS"/>
</dbReference>
<dbReference type="GO" id="GO:0004252">
    <property type="term" value="F:serine-type endopeptidase activity"/>
    <property type="evidence" value="ECO:0007669"/>
    <property type="project" value="UniProtKB-UniRule"/>
</dbReference>
<dbReference type="GO" id="GO:0012505">
    <property type="term" value="C:endomembrane system"/>
    <property type="evidence" value="ECO:0007669"/>
    <property type="project" value="UniProtKB-ARBA"/>
</dbReference>
<feature type="region of interest" description="Disordered" evidence="9">
    <location>
        <begin position="1618"/>
        <end position="1638"/>
    </location>
</feature>
<evidence type="ECO:0000256" key="8">
    <source>
        <dbReference type="PROSITE-ProRule" id="PRU01240"/>
    </source>
</evidence>
<dbReference type="Gene3D" id="2.120.10.30">
    <property type="entry name" value="TolB, C-terminal domain"/>
    <property type="match status" value="1"/>
</dbReference>
<dbReference type="InterPro" id="IPR000209">
    <property type="entry name" value="Peptidase_S8/S53_dom"/>
</dbReference>
<evidence type="ECO:0000256" key="2">
    <source>
        <dbReference type="ARBA" id="ARBA00022670"/>
    </source>
</evidence>
<name>A0A926VB56_9CYAN</name>
<dbReference type="Pfam" id="PF07676">
    <property type="entry name" value="PD40"/>
    <property type="match status" value="3"/>
</dbReference>
<evidence type="ECO:0000313" key="12">
    <source>
        <dbReference type="Proteomes" id="UP000641646"/>
    </source>
</evidence>
<dbReference type="Gene3D" id="2.60.120.380">
    <property type="match status" value="1"/>
</dbReference>
<dbReference type="InterPro" id="IPR013783">
    <property type="entry name" value="Ig-like_fold"/>
</dbReference>
<dbReference type="PROSITE" id="PS00138">
    <property type="entry name" value="SUBTILASE_SER"/>
    <property type="match status" value="1"/>
</dbReference>
<dbReference type="SUPFAM" id="SSF49785">
    <property type="entry name" value="Galactose-binding domain-like"/>
    <property type="match status" value="1"/>
</dbReference>
<dbReference type="Pfam" id="PF13448">
    <property type="entry name" value="DUF4114"/>
    <property type="match status" value="1"/>
</dbReference>
<dbReference type="SUPFAM" id="SSF82171">
    <property type="entry name" value="DPP6 N-terminal domain-like"/>
    <property type="match status" value="1"/>
</dbReference>
<comment type="similarity">
    <text evidence="1">Belongs to the peptidase S8 family. Furin subfamily.</text>
</comment>
<evidence type="ECO:0000256" key="7">
    <source>
        <dbReference type="ARBA" id="ARBA00022837"/>
    </source>
</evidence>
<dbReference type="InterPro" id="IPR011659">
    <property type="entry name" value="WD40"/>
</dbReference>
<feature type="region of interest" description="Disordered" evidence="9">
    <location>
        <begin position="2451"/>
        <end position="2470"/>
    </location>
</feature>
<keyword evidence="4" id="KW-0677">Repeat</keyword>
<dbReference type="SUPFAM" id="SSF141072">
    <property type="entry name" value="CalX-like"/>
    <property type="match status" value="1"/>
</dbReference>
<dbReference type="InterPro" id="IPR025193">
    <property type="entry name" value="DUF4114"/>
</dbReference>
<dbReference type="PRINTS" id="PR00723">
    <property type="entry name" value="SUBTILISIN"/>
</dbReference>
<dbReference type="PANTHER" id="PTHR42884">
    <property type="entry name" value="PROPROTEIN CONVERTASE SUBTILISIN/KEXIN-RELATED"/>
    <property type="match status" value="1"/>
</dbReference>
<dbReference type="InterPro" id="IPR022398">
    <property type="entry name" value="Peptidase_S8_His-AS"/>
</dbReference>
<dbReference type="SUPFAM" id="SSF89260">
    <property type="entry name" value="Collagen-binding domain"/>
    <property type="match status" value="1"/>
</dbReference>
<dbReference type="InterPro" id="IPR011042">
    <property type="entry name" value="6-blade_b-propeller_TolB-like"/>
</dbReference>
<reference evidence="11" key="2">
    <citation type="submission" date="2020-08" db="EMBL/GenBank/DDBJ databases">
        <authorList>
            <person name="Chen M."/>
            <person name="Teng W."/>
            <person name="Zhao L."/>
            <person name="Hu C."/>
            <person name="Zhou Y."/>
            <person name="Han B."/>
            <person name="Song L."/>
            <person name="Shu W."/>
        </authorList>
    </citation>
    <scope>NUCLEOTIDE SEQUENCE</scope>
    <source>
        <strain evidence="11">FACHB-1375</strain>
    </source>
</reference>
<dbReference type="Gene3D" id="2.60.120.260">
    <property type="entry name" value="Galactose-binding domain-like"/>
    <property type="match status" value="1"/>
</dbReference>
<reference evidence="11" key="1">
    <citation type="journal article" date="2015" name="ISME J.">
        <title>Draft Genome Sequence of Streptomyces incarnatus NRRL8089, which Produces the Nucleoside Antibiotic Sinefungin.</title>
        <authorList>
            <person name="Oshima K."/>
            <person name="Hattori M."/>
            <person name="Shimizu H."/>
            <person name="Fukuda K."/>
            <person name="Nemoto M."/>
            <person name="Inagaki K."/>
            <person name="Tamura T."/>
        </authorList>
    </citation>
    <scope>NUCLEOTIDE SEQUENCE</scope>
    <source>
        <strain evidence="11">FACHB-1375</strain>
    </source>
</reference>
<evidence type="ECO:0000256" key="1">
    <source>
        <dbReference type="ARBA" id="ARBA00005325"/>
    </source>
</evidence>
<proteinExistence type="inferred from homology"/>
<keyword evidence="2 8" id="KW-0645">Protease</keyword>
<dbReference type="RefSeq" id="WP_190462945.1">
    <property type="nucleotide sequence ID" value="NZ_JACJPW010000010.1"/>
</dbReference>